<evidence type="ECO:0000313" key="1">
    <source>
        <dbReference type="EMBL" id="GAA4327305.1"/>
    </source>
</evidence>
<dbReference type="InterPro" id="IPR036188">
    <property type="entry name" value="FAD/NAD-bd_sf"/>
</dbReference>
<evidence type="ECO:0008006" key="3">
    <source>
        <dbReference type="Google" id="ProtNLM"/>
    </source>
</evidence>
<gene>
    <name evidence="1" type="ORF">GCM10023149_30640</name>
</gene>
<dbReference type="Proteomes" id="UP001500582">
    <property type="component" value="Unassembled WGS sequence"/>
</dbReference>
<dbReference type="PANTHER" id="PTHR21197:SF0">
    <property type="entry name" value="UDP-GALACTOPYRANOSE MUTASE"/>
    <property type="match status" value="1"/>
</dbReference>
<protein>
    <recommendedName>
        <fullName evidence="3">UDP-galactopyranose mutase</fullName>
    </recommendedName>
</protein>
<reference evidence="2" key="1">
    <citation type="journal article" date="2019" name="Int. J. Syst. Evol. Microbiol.">
        <title>The Global Catalogue of Microorganisms (GCM) 10K type strain sequencing project: providing services to taxonomists for standard genome sequencing and annotation.</title>
        <authorList>
            <consortium name="The Broad Institute Genomics Platform"/>
            <consortium name="The Broad Institute Genome Sequencing Center for Infectious Disease"/>
            <person name="Wu L."/>
            <person name="Ma J."/>
        </authorList>
    </citation>
    <scope>NUCLEOTIDE SEQUENCE [LARGE SCALE GENOMIC DNA]</scope>
    <source>
        <strain evidence="2">JCM 17705</strain>
    </source>
</reference>
<dbReference type="PANTHER" id="PTHR21197">
    <property type="entry name" value="UDP-GALACTOPYRANOSE MUTASE"/>
    <property type="match status" value="1"/>
</dbReference>
<keyword evidence="2" id="KW-1185">Reference proteome</keyword>
<evidence type="ECO:0000313" key="2">
    <source>
        <dbReference type="Proteomes" id="UP001500582"/>
    </source>
</evidence>
<sequence length="414" mass="47621">MKIGVLGAGVSGLSIGRQLGKQHDVELLERAPVHGGIARTRNAEGIAYHVTGGHCFNTKYNDVLDFVFKEILPEKDWHKIQRRATIKLSGNELTYPIEYAVKQISEFDNDLAIAITRDFLAADDDHHYENLEDWFRKKFGDTLAEQYFIPYNTKIWNRKPADMSPGWVEGKLPIPDKYSFFKGLISNEEDKMPHASFYYPNTNDQNTFIDNLARGLTIVTNYQVESIVKKPNGKWVINDEKEYDLLISTLPLNILPSLISGTPNEILEQAQKLKYNRVTTMLWETKGTRNTWTYIPESDNFFHRYIHIGNFFSPAKNYSITEVVGEKTYDEMLENGRKDPFLIRPVDYHVSGHAYVVFDEHYKSATEAIKNHLKHIGIYTLGRFGEWQYYNMDVCIKSSIDMAAAITKEHSISA</sequence>
<dbReference type="Gene3D" id="3.50.50.60">
    <property type="entry name" value="FAD/NAD(P)-binding domain"/>
    <property type="match status" value="1"/>
</dbReference>
<comment type="caution">
    <text evidence="1">The sequence shown here is derived from an EMBL/GenBank/DDBJ whole genome shotgun (WGS) entry which is preliminary data.</text>
</comment>
<name>A0ABP8GNM1_9SPHI</name>
<dbReference type="RefSeq" id="WP_345211999.1">
    <property type="nucleotide sequence ID" value="NZ_BAABFT010000007.1"/>
</dbReference>
<organism evidence="1 2">
    <name type="scientific">Mucilaginibacter gynuensis</name>
    <dbReference type="NCBI Taxonomy" id="1302236"/>
    <lineage>
        <taxon>Bacteria</taxon>
        <taxon>Pseudomonadati</taxon>
        <taxon>Bacteroidota</taxon>
        <taxon>Sphingobacteriia</taxon>
        <taxon>Sphingobacteriales</taxon>
        <taxon>Sphingobacteriaceae</taxon>
        <taxon>Mucilaginibacter</taxon>
    </lineage>
</organism>
<accession>A0ABP8GNM1</accession>
<dbReference type="SUPFAM" id="SSF51971">
    <property type="entry name" value="Nucleotide-binding domain"/>
    <property type="match status" value="1"/>
</dbReference>
<proteinExistence type="predicted"/>
<dbReference type="EMBL" id="BAABFT010000007">
    <property type="protein sequence ID" value="GAA4327305.1"/>
    <property type="molecule type" value="Genomic_DNA"/>
</dbReference>
<dbReference type="Pfam" id="PF13450">
    <property type="entry name" value="NAD_binding_8"/>
    <property type="match status" value="1"/>
</dbReference>